<organism evidence="2 3">
    <name type="scientific">Georhizobium profundi</name>
    <dbReference type="NCBI Taxonomy" id="2341112"/>
    <lineage>
        <taxon>Bacteria</taxon>
        <taxon>Pseudomonadati</taxon>
        <taxon>Pseudomonadota</taxon>
        <taxon>Alphaproteobacteria</taxon>
        <taxon>Hyphomicrobiales</taxon>
        <taxon>Rhizobiaceae</taxon>
        <taxon>Georhizobium</taxon>
    </lineage>
</organism>
<evidence type="ECO:0000313" key="2">
    <source>
        <dbReference type="EMBL" id="AZN70616.1"/>
    </source>
</evidence>
<dbReference type="InterPro" id="IPR006016">
    <property type="entry name" value="UspA"/>
</dbReference>
<sequence length="278" mass="29775">MTFKTVLNIVGHEQGDGDIKLAMDLCESADAHLSLLVMGIAAPPPIGDYASVISDAWLEERQADMERLGERAEEIEALVAVRGVSADLSSEYVETAAADDVVGLRARYCDVAVMGPDLLATHHLKYRVANGVLFHAQRPLLLMPAGVPATLSPKRIVIGWNSTLESARAVREALDMIDGADDVRVVLVDPKTSDRANGPEPGADIAAYLARHGAKVTVERLPSGGEMAGAILMQHARDVSADMLVLGAYGHSRLRQRMFGGVTSMMLDAPELPTFLAR</sequence>
<accession>A0A3Q8XM10</accession>
<feature type="domain" description="UspA" evidence="1">
    <location>
        <begin position="154"/>
        <end position="265"/>
    </location>
</feature>
<dbReference type="SUPFAM" id="SSF52402">
    <property type="entry name" value="Adenine nucleotide alpha hydrolases-like"/>
    <property type="match status" value="1"/>
</dbReference>
<dbReference type="EMBL" id="CP032509">
    <property type="protein sequence ID" value="AZN70616.1"/>
    <property type="molecule type" value="Genomic_DNA"/>
</dbReference>
<dbReference type="Proteomes" id="UP000268192">
    <property type="component" value="Chromosome"/>
</dbReference>
<dbReference type="Gene3D" id="3.40.50.12370">
    <property type="match status" value="1"/>
</dbReference>
<gene>
    <name evidence="2" type="ORF">D5400_04420</name>
</gene>
<keyword evidence="3" id="KW-1185">Reference proteome</keyword>
<protein>
    <submittedName>
        <fullName evidence="2">Universal stress protein</fullName>
    </submittedName>
</protein>
<dbReference type="AlphaFoldDB" id="A0A3Q8XM10"/>
<dbReference type="OrthoDB" id="9804721at2"/>
<name>A0A3Q8XM10_9HYPH</name>
<evidence type="ECO:0000259" key="1">
    <source>
        <dbReference type="Pfam" id="PF00582"/>
    </source>
</evidence>
<dbReference type="RefSeq" id="WP_126008028.1">
    <property type="nucleotide sequence ID" value="NZ_CP032509.1"/>
</dbReference>
<dbReference type="Pfam" id="PF00582">
    <property type="entry name" value="Usp"/>
    <property type="match status" value="1"/>
</dbReference>
<proteinExistence type="predicted"/>
<dbReference type="KEGG" id="abaw:D5400_04420"/>
<evidence type="ECO:0000313" key="3">
    <source>
        <dbReference type="Proteomes" id="UP000268192"/>
    </source>
</evidence>
<reference evidence="2 3" key="1">
    <citation type="submission" date="2018-09" db="EMBL/GenBank/DDBJ databases">
        <title>Marinorhizobium profundi gen. nov., sp. nov., isolated from a deep-sea sediment sample from the New Britain Trench and proposal of Marinorhizobiaceae fam. nov. in the order Rhizobiales of the class Alphaproteobacteria.</title>
        <authorList>
            <person name="Cao J."/>
        </authorList>
    </citation>
    <scope>NUCLEOTIDE SEQUENCE [LARGE SCALE GENOMIC DNA]</scope>
    <source>
        <strain evidence="2 3">WS11</strain>
    </source>
</reference>
<dbReference type="CDD" id="cd00293">
    <property type="entry name" value="USP-like"/>
    <property type="match status" value="1"/>
</dbReference>